<dbReference type="GO" id="GO:0017168">
    <property type="term" value="F:5-oxoprolinase (ATP-hydrolyzing) activity"/>
    <property type="evidence" value="ECO:0007669"/>
    <property type="project" value="UniProtKB-EC"/>
</dbReference>
<dbReference type="SUPFAM" id="SSF50891">
    <property type="entry name" value="Cyclophilin-like"/>
    <property type="match status" value="1"/>
</dbReference>
<evidence type="ECO:0000259" key="4">
    <source>
        <dbReference type="SMART" id="SM00796"/>
    </source>
</evidence>
<dbReference type="PANTHER" id="PTHR34698:SF2">
    <property type="entry name" value="5-OXOPROLINASE SUBUNIT B"/>
    <property type="match status" value="1"/>
</dbReference>
<dbReference type="InterPro" id="IPR029000">
    <property type="entry name" value="Cyclophilin-like_dom_sf"/>
</dbReference>
<keyword evidence="2 5" id="KW-0378">Hydrolase</keyword>
<protein>
    <submittedName>
        <fullName evidence="5">5-oxoprolinase subunit PxpB</fullName>
        <ecNumber evidence="5">3.5.2.9</ecNumber>
    </submittedName>
</protein>
<evidence type="ECO:0000313" key="6">
    <source>
        <dbReference type="Proteomes" id="UP001201449"/>
    </source>
</evidence>
<dbReference type="Proteomes" id="UP001201449">
    <property type="component" value="Unassembled WGS sequence"/>
</dbReference>
<organism evidence="5 6">
    <name type="scientific">Mariniradius sediminis</name>
    <dbReference type="NCBI Taxonomy" id="2909237"/>
    <lineage>
        <taxon>Bacteria</taxon>
        <taxon>Pseudomonadati</taxon>
        <taxon>Bacteroidota</taxon>
        <taxon>Cytophagia</taxon>
        <taxon>Cytophagales</taxon>
        <taxon>Cyclobacteriaceae</taxon>
        <taxon>Mariniradius</taxon>
    </lineage>
</organism>
<evidence type="ECO:0000256" key="3">
    <source>
        <dbReference type="ARBA" id="ARBA00022840"/>
    </source>
</evidence>
<evidence type="ECO:0000313" key="5">
    <source>
        <dbReference type="EMBL" id="MCF1752205.1"/>
    </source>
</evidence>
<dbReference type="RefSeq" id="WP_234862113.1">
    <property type="nucleotide sequence ID" value="NZ_JAKEVZ010000011.1"/>
</dbReference>
<proteinExistence type="predicted"/>
<gene>
    <name evidence="5" type="primary">pxpB</name>
    <name evidence="5" type="ORF">L0U89_14175</name>
</gene>
<dbReference type="Pfam" id="PF02682">
    <property type="entry name" value="CT_C_D"/>
    <property type="match status" value="1"/>
</dbReference>
<name>A0ABS9BX40_9BACT</name>
<keyword evidence="3" id="KW-0067">ATP-binding</keyword>
<dbReference type="Gene3D" id="2.40.100.10">
    <property type="entry name" value="Cyclophilin-like"/>
    <property type="match status" value="1"/>
</dbReference>
<accession>A0ABS9BX40</accession>
<dbReference type="InterPro" id="IPR010016">
    <property type="entry name" value="PxpB"/>
</dbReference>
<dbReference type="EMBL" id="JAKEVZ010000011">
    <property type="protein sequence ID" value="MCF1752205.1"/>
    <property type="molecule type" value="Genomic_DNA"/>
</dbReference>
<sequence length="231" mass="26094">MKPLKIFRAHSKWIEISWPKEISAEILREQLAVRSFLEAEYGEGIKEIRMGFNTLSLKLSIPISPSDAQDLLDEIKEIAVAHVSKFSKLWEIPVCYAPNFGKDLGKLAALHGLSETEVVQLHYEKDYLLHFYGFLPGFMYLGGLDERLVTPRKKTPDRFMPAGTVAIGGQQTGIYPMDSPGGWYAIGRTPMSMFDINRSPDHMPKIGDTVRFVPVTVEEFAEMKEKTVTTL</sequence>
<dbReference type="EC" id="3.5.2.9" evidence="5"/>
<comment type="caution">
    <text evidence="5">The sequence shown here is derived from an EMBL/GenBank/DDBJ whole genome shotgun (WGS) entry which is preliminary data.</text>
</comment>
<reference evidence="5 6" key="1">
    <citation type="submission" date="2022-01" db="EMBL/GenBank/DDBJ databases">
        <title>Mariniradius saccharolyticus sp. nov., isolated from sediment of a river.</title>
        <authorList>
            <person name="Liu H."/>
        </authorList>
    </citation>
    <scope>NUCLEOTIDE SEQUENCE [LARGE SCALE GENOMIC DNA]</scope>
    <source>
        <strain evidence="5 6">RY-2</strain>
    </source>
</reference>
<dbReference type="InterPro" id="IPR003833">
    <property type="entry name" value="CT_C_D"/>
</dbReference>
<evidence type="ECO:0000256" key="1">
    <source>
        <dbReference type="ARBA" id="ARBA00022741"/>
    </source>
</evidence>
<keyword evidence="1" id="KW-0547">Nucleotide-binding</keyword>
<dbReference type="SUPFAM" id="SSF160467">
    <property type="entry name" value="PH0987 N-terminal domain-like"/>
    <property type="match status" value="1"/>
</dbReference>
<dbReference type="PANTHER" id="PTHR34698">
    <property type="entry name" value="5-OXOPROLINASE SUBUNIT B"/>
    <property type="match status" value="1"/>
</dbReference>
<dbReference type="SMART" id="SM00796">
    <property type="entry name" value="AHS1"/>
    <property type="match status" value="1"/>
</dbReference>
<keyword evidence="6" id="KW-1185">Reference proteome</keyword>
<evidence type="ECO:0000256" key="2">
    <source>
        <dbReference type="ARBA" id="ARBA00022801"/>
    </source>
</evidence>
<dbReference type="NCBIfam" id="TIGR00370">
    <property type="entry name" value="5-oxoprolinase subunit PxpB"/>
    <property type="match status" value="1"/>
</dbReference>
<feature type="domain" description="Carboxyltransferase" evidence="4">
    <location>
        <begin position="4"/>
        <end position="206"/>
    </location>
</feature>